<keyword evidence="2" id="KW-0238">DNA-binding</keyword>
<dbReference type="InterPro" id="IPR036388">
    <property type="entry name" value="WH-like_DNA-bd_sf"/>
</dbReference>
<dbReference type="SMART" id="SM00421">
    <property type="entry name" value="HTH_LUXR"/>
    <property type="match status" value="1"/>
</dbReference>
<organism evidence="5 6">
    <name type="scientific">Oryzicola mucosus</name>
    <dbReference type="NCBI Taxonomy" id="2767425"/>
    <lineage>
        <taxon>Bacteria</taxon>
        <taxon>Pseudomonadati</taxon>
        <taxon>Pseudomonadota</taxon>
        <taxon>Alphaproteobacteria</taxon>
        <taxon>Hyphomicrobiales</taxon>
        <taxon>Phyllobacteriaceae</taxon>
        <taxon>Oryzicola</taxon>
    </lineage>
</organism>
<name>A0A8J6PNB2_9HYPH</name>
<evidence type="ECO:0000313" key="5">
    <source>
        <dbReference type="EMBL" id="MBD0414450.1"/>
    </source>
</evidence>
<gene>
    <name evidence="5" type="ORF">ICI42_07280</name>
</gene>
<proteinExistence type="predicted"/>
<sequence>MLNVSSEGVTMTACFDSNYPEFCRAAPQLAGIDRKQLARHARASTAPCWWGKNAAFADVMQDLPFAPRIGASDISTSGLAFPVNTERGQSGVVVFSGTELMAEADSIHEFHGRCFSLFEAVYRIRRTEAERAPAISRRELECLRLTSAGCTSEEIARQLKLSVHTANQYLTQTAQKLNAVNRMHAVAKALRLGLIG</sequence>
<keyword evidence="3" id="KW-0804">Transcription</keyword>
<dbReference type="SUPFAM" id="SSF46894">
    <property type="entry name" value="C-terminal effector domain of the bipartite response regulators"/>
    <property type="match status" value="1"/>
</dbReference>
<dbReference type="PROSITE" id="PS50043">
    <property type="entry name" value="HTH_LUXR_2"/>
    <property type="match status" value="1"/>
</dbReference>
<keyword evidence="1" id="KW-0805">Transcription regulation</keyword>
<dbReference type="PANTHER" id="PTHR44688">
    <property type="entry name" value="DNA-BINDING TRANSCRIPTIONAL ACTIVATOR DEVR_DOSR"/>
    <property type="match status" value="1"/>
</dbReference>
<evidence type="ECO:0000313" key="6">
    <source>
        <dbReference type="Proteomes" id="UP000643405"/>
    </source>
</evidence>
<dbReference type="GO" id="GO:0006355">
    <property type="term" value="P:regulation of DNA-templated transcription"/>
    <property type="evidence" value="ECO:0007669"/>
    <property type="project" value="InterPro"/>
</dbReference>
<dbReference type="CDD" id="cd06170">
    <property type="entry name" value="LuxR_C_like"/>
    <property type="match status" value="1"/>
</dbReference>
<evidence type="ECO:0000256" key="2">
    <source>
        <dbReference type="ARBA" id="ARBA00023125"/>
    </source>
</evidence>
<evidence type="ECO:0000256" key="3">
    <source>
        <dbReference type="ARBA" id="ARBA00023163"/>
    </source>
</evidence>
<reference evidence="5" key="1">
    <citation type="submission" date="2020-09" db="EMBL/GenBank/DDBJ databases">
        <title>Genome seq and assembly of Tianweitania sp.</title>
        <authorList>
            <person name="Chhetri G."/>
        </authorList>
    </citation>
    <scope>NUCLEOTIDE SEQUENCE</scope>
    <source>
        <strain evidence="5">Rool2</strain>
    </source>
</reference>
<dbReference type="Gene3D" id="1.10.10.10">
    <property type="entry name" value="Winged helix-like DNA-binding domain superfamily/Winged helix DNA-binding domain"/>
    <property type="match status" value="1"/>
</dbReference>
<dbReference type="Proteomes" id="UP000643405">
    <property type="component" value="Unassembled WGS sequence"/>
</dbReference>
<protein>
    <submittedName>
        <fullName evidence="5">Helix-turn-helix transcriptional regulator</fullName>
    </submittedName>
</protein>
<comment type="caution">
    <text evidence="5">The sequence shown here is derived from an EMBL/GenBank/DDBJ whole genome shotgun (WGS) entry which is preliminary data.</text>
</comment>
<dbReference type="EMBL" id="JACVVX010000002">
    <property type="protein sequence ID" value="MBD0414450.1"/>
    <property type="molecule type" value="Genomic_DNA"/>
</dbReference>
<keyword evidence="6" id="KW-1185">Reference proteome</keyword>
<dbReference type="PRINTS" id="PR00038">
    <property type="entry name" value="HTHLUXR"/>
</dbReference>
<accession>A0A8J6PNB2</accession>
<dbReference type="AlphaFoldDB" id="A0A8J6PNB2"/>
<evidence type="ECO:0000259" key="4">
    <source>
        <dbReference type="PROSITE" id="PS50043"/>
    </source>
</evidence>
<feature type="domain" description="HTH luxR-type" evidence="4">
    <location>
        <begin position="128"/>
        <end position="193"/>
    </location>
</feature>
<dbReference type="InterPro" id="IPR016032">
    <property type="entry name" value="Sig_transdc_resp-reg_C-effctor"/>
</dbReference>
<dbReference type="Pfam" id="PF00196">
    <property type="entry name" value="GerE"/>
    <property type="match status" value="1"/>
</dbReference>
<dbReference type="InterPro" id="IPR000792">
    <property type="entry name" value="Tscrpt_reg_LuxR_C"/>
</dbReference>
<evidence type="ECO:0000256" key="1">
    <source>
        <dbReference type="ARBA" id="ARBA00023015"/>
    </source>
</evidence>
<dbReference type="GO" id="GO:0003677">
    <property type="term" value="F:DNA binding"/>
    <property type="evidence" value="ECO:0007669"/>
    <property type="project" value="UniProtKB-KW"/>
</dbReference>
<dbReference type="PANTHER" id="PTHR44688:SF16">
    <property type="entry name" value="DNA-BINDING TRANSCRIPTIONAL ACTIVATOR DEVR_DOSR"/>
    <property type="match status" value="1"/>
</dbReference>